<dbReference type="Proteomes" id="UP000440978">
    <property type="component" value="Unassembled WGS sequence"/>
</dbReference>
<dbReference type="InterPro" id="IPR020372">
    <property type="entry name" value="Competence_ComGG"/>
</dbReference>
<keyword evidence="1" id="KW-0472">Membrane</keyword>
<evidence type="ECO:0000313" key="3">
    <source>
        <dbReference type="Proteomes" id="UP000440978"/>
    </source>
</evidence>
<organism evidence="2 3">
    <name type="scientific">Terrilactibacillus tamarindi</name>
    <dbReference type="NCBI Taxonomy" id="2599694"/>
    <lineage>
        <taxon>Bacteria</taxon>
        <taxon>Bacillati</taxon>
        <taxon>Bacillota</taxon>
        <taxon>Bacilli</taxon>
        <taxon>Bacillales</taxon>
        <taxon>Bacillaceae</taxon>
        <taxon>Terrilactibacillus</taxon>
    </lineage>
</organism>
<protein>
    <recommendedName>
        <fullName evidence="4">Competence protein ComGG</fullName>
    </recommendedName>
</protein>
<reference evidence="2 3" key="1">
    <citation type="submission" date="2019-11" db="EMBL/GenBank/DDBJ databases">
        <title>Terrilactibacillus tamarindus sp. nov. BCM23-1 isolated from bark of Tamarindus indica.</title>
        <authorList>
            <person name="Kingkaew E."/>
            <person name="Tanasupawat S."/>
        </authorList>
    </citation>
    <scope>NUCLEOTIDE SEQUENCE [LARGE SCALE GENOMIC DNA]</scope>
    <source>
        <strain evidence="2 3">BCM23-1</strain>
    </source>
</reference>
<feature type="transmembrane region" description="Helical" evidence="1">
    <location>
        <begin position="15"/>
        <end position="38"/>
    </location>
</feature>
<proteinExistence type="predicted"/>
<evidence type="ECO:0000256" key="1">
    <source>
        <dbReference type="SAM" id="Phobius"/>
    </source>
</evidence>
<name>A0A6N8CU09_9BACI</name>
<dbReference type="EMBL" id="WNHB01000029">
    <property type="protein sequence ID" value="MTT33188.1"/>
    <property type="molecule type" value="Genomic_DNA"/>
</dbReference>
<keyword evidence="1" id="KW-1133">Transmembrane helix</keyword>
<comment type="caution">
    <text evidence="2">The sequence shown here is derived from an EMBL/GenBank/DDBJ whole genome shotgun (WGS) entry which is preliminary data.</text>
</comment>
<evidence type="ECO:0000313" key="2">
    <source>
        <dbReference type="EMBL" id="MTT33188.1"/>
    </source>
</evidence>
<accession>A0A6N8CU09</accession>
<evidence type="ECO:0008006" key="4">
    <source>
        <dbReference type="Google" id="ProtNLM"/>
    </source>
</evidence>
<sequence>MLIRPIRTKMNEDGFVLPLCVIISFFIIAFALHMTILLQNEQEFKKESDLSFRFNEVTQLGLFDIKKNLAENELPTSGSFIYDDGIVNFQMANSTNIEREIFMTVSIDGHEQKSKFYYDTEKGGITKWIDGI</sequence>
<keyword evidence="3" id="KW-1185">Reference proteome</keyword>
<dbReference type="OrthoDB" id="2969153at2"/>
<keyword evidence="1" id="KW-0812">Transmembrane</keyword>
<dbReference type="AlphaFoldDB" id="A0A6N8CU09"/>
<gene>
    <name evidence="2" type="ORF">GMB86_14410</name>
</gene>
<dbReference type="Pfam" id="PF14173">
    <property type="entry name" value="ComGG"/>
    <property type="match status" value="1"/>
</dbReference>